<keyword evidence="2" id="KW-1185">Reference proteome</keyword>
<comment type="caution">
    <text evidence="1">The sequence shown here is derived from an EMBL/GenBank/DDBJ whole genome shotgun (WGS) entry which is preliminary data.</text>
</comment>
<dbReference type="Proteomes" id="UP001185012">
    <property type="component" value="Unassembled WGS sequence"/>
</dbReference>
<organism evidence="1 2">
    <name type="scientific">Desmospora profundinema</name>
    <dbReference type="NCBI Taxonomy" id="1571184"/>
    <lineage>
        <taxon>Bacteria</taxon>
        <taxon>Bacillati</taxon>
        <taxon>Bacillota</taxon>
        <taxon>Bacilli</taxon>
        <taxon>Bacillales</taxon>
        <taxon>Thermoactinomycetaceae</taxon>
        <taxon>Desmospora</taxon>
    </lineage>
</organism>
<evidence type="ECO:0000313" key="1">
    <source>
        <dbReference type="EMBL" id="MDR6227469.1"/>
    </source>
</evidence>
<dbReference type="EMBL" id="JAVDQG010000009">
    <property type="protein sequence ID" value="MDR6227469.1"/>
    <property type="molecule type" value="Genomic_DNA"/>
</dbReference>
<evidence type="ECO:0000313" key="2">
    <source>
        <dbReference type="Proteomes" id="UP001185012"/>
    </source>
</evidence>
<name>A0ABU1ITF0_9BACL</name>
<dbReference type="RefSeq" id="WP_309868516.1">
    <property type="nucleotide sequence ID" value="NZ_JAVDQG010000009.1"/>
</dbReference>
<protein>
    <submittedName>
        <fullName evidence="1">Uncharacterized protein</fullName>
    </submittedName>
</protein>
<sequence>MKASLKESLEELRACRETKSMLDAEFESAYEEGIGVSGGW</sequence>
<gene>
    <name evidence="1" type="ORF">JOE21_003484</name>
</gene>
<accession>A0ABU1ITF0</accession>
<reference evidence="1 2" key="1">
    <citation type="submission" date="2023-07" db="EMBL/GenBank/DDBJ databases">
        <title>Genomic Encyclopedia of Type Strains, Phase IV (KMG-IV): sequencing the most valuable type-strain genomes for metagenomic binning, comparative biology and taxonomic classification.</title>
        <authorList>
            <person name="Goeker M."/>
        </authorList>
    </citation>
    <scope>NUCLEOTIDE SEQUENCE [LARGE SCALE GENOMIC DNA]</scope>
    <source>
        <strain evidence="1 2">DSM 45903</strain>
    </source>
</reference>
<proteinExistence type="predicted"/>